<evidence type="ECO:0000313" key="3">
    <source>
        <dbReference type="Proteomes" id="UP001144396"/>
    </source>
</evidence>
<dbReference type="AlphaFoldDB" id="A0A9W6CPH4"/>
<feature type="transmembrane region" description="Helical" evidence="1">
    <location>
        <begin position="94"/>
        <end position="117"/>
    </location>
</feature>
<evidence type="ECO:0000256" key="1">
    <source>
        <dbReference type="SAM" id="Phobius"/>
    </source>
</evidence>
<keyword evidence="1" id="KW-0812">Transmembrane</keyword>
<feature type="transmembrane region" description="Helical" evidence="1">
    <location>
        <begin position="181"/>
        <end position="200"/>
    </location>
</feature>
<feature type="transmembrane region" description="Helical" evidence="1">
    <location>
        <begin position="58"/>
        <end position="79"/>
    </location>
</feature>
<gene>
    <name evidence="2" type="ORF">ARHIZOSPH14_06530</name>
</gene>
<organism evidence="2 3">
    <name type="scientific">Agromyces rhizosphaerae</name>
    <dbReference type="NCBI Taxonomy" id="88374"/>
    <lineage>
        <taxon>Bacteria</taxon>
        <taxon>Bacillati</taxon>
        <taxon>Actinomycetota</taxon>
        <taxon>Actinomycetes</taxon>
        <taxon>Micrococcales</taxon>
        <taxon>Microbacteriaceae</taxon>
        <taxon>Agromyces</taxon>
    </lineage>
</organism>
<dbReference type="RefSeq" id="WP_281882410.1">
    <property type="nucleotide sequence ID" value="NZ_BSDP01000001.1"/>
</dbReference>
<keyword evidence="3" id="KW-1185">Reference proteome</keyword>
<evidence type="ECO:0000313" key="2">
    <source>
        <dbReference type="EMBL" id="GLI26411.1"/>
    </source>
</evidence>
<accession>A0A9W6CPH4</accession>
<dbReference type="Proteomes" id="UP001144396">
    <property type="component" value="Unassembled WGS sequence"/>
</dbReference>
<dbReference type="EMBL" id="BSDP01000001">
    <property type="protein sequence ID" value="GLI26411.1"/>
    <property type="molecule type" value="Genomic_DNA"/>
</dbReference>
<comment type="caution">
    <text evidence="2">The sequence shown here is derived from an EMBL/GenBank/DDBJ whole genome shotgun (WGS) entry which is preliminary data.</text>
</comment>
<name>A0A9W6CPH4_9MICO</name>
<protein>
    <submittedName>
        <fullName evidence="2">Uncharacterized protein</fullName>
    </submittedName>
</protein>
<keyword evidence="1" id="KW-1133">Transmembrane helix</keyword>
<reference evidence="2" key="1">
    <citation type="submission" date="2022-12" db="EMBL/GenBank/DDBJ databases">
        <title>Reference genome sequencing for broad-spectrum identification of bacterial and archaeal isolates by mass spectrometry.</title>
        <authorList>
            <person name="Sekiguchi Y."/>
            <person name="Tourlousse D.M."/>
        </authorList>
    </citation>
    <scope>NUCLEOTIDE SEQUENCE</scope>
    <source>
        <strain evidence="2">14</strain>
    </source>
</reference>
<keyword evidence="1" id="KW-0472">Membrane</keyword>
<feature type="transmembrane region" description="Helical" evidence="1">
    <location>
        <begin position="23"/>
        <end position="46"/>
    </location>
</feature>
<proteinExistence type="predicted"/>
<sequence length="702" mass="76717">MQRIAESASGPSVQSIVALLIDWAGQALVVAAVLTVLARILVYLPLYRDYRTPSGRPAITRSVGFLIILIAAFVASGAFNVDDWFPEFAPDVDFGGFAVLAVAVGLVGSAILSIGFASFPVVDAKVLAPNGGSNEAWAIEVLDQISSTHREGSSQAKVRARSNRTDLGDVIKVADRSGSGMTALVAWLLQLFLNSAPWLVQVTILDGMNATATLRRNNHVVEEAQLQLHVGDAGEDHHRKLLIMASSFAAMGIASRYSDITGFYGVERWQSAAYANLAMQTTDDERIAYIEAALIDDPSNLLAEYEELIDTVDDPTNDVALSELMERLEPMIVVASNLWGEGLMDLVVSPSQWHFALADRVEAHREAEPDAAMEPPLLMLRLMDWYLGAAGNWLAWQTVAGGPPDDEEDDEVALRRLNVALVLTTFAGLLVRDDVLRRIRDGEEVDRLRMRAALSDRVLGAWAQPHHGDELQERLGEWFDLALGTTNPDVRFLLACTYCHEALRTDDQAERAELVEAVVSCVAYARFSRFYRDWAFQDPELRLLGSEPELRERALSDIASAWEIQRFSAVSTVFPPQALADPAWIDARAIAAIDVGAHDDLGELWRVADGAEILRAARSVGAPDLDERAVLRAVRHLLDDAGHDLISFAITGEHGRQELVDGVAAAVFWVPDDDERAKAAAFVDRLLQQVANVTSNGESEAG</sequence>